<dbReference type="GO" id="GO:0046951">
    <property type="term" value="P:ketone body biosynthetic process"/>
    <property type="evidence" value="ECO:0007669"/>
    <property type="project" value="TreeGrafter"/>
</dbReference>
<dbReference type="InterPro" id="IPR000891">
    <property type="entry name" value="PYR_CT"/>
</dbReference>
<dbReference type="FunFam" id="3.20.20.70:FF:000071">
    <property type="entry name" value="Hydroxymethylglutaryl-CoA lyase"/>
    <property type="match status" value="1"/>
</dbReference>
<gene>
    <name evidence="5" type="ORF">Rumeso_03514</name>
</gene>
<keyword evidence="6" id="KW-1185">Reference proteome</keyword>
<dbReference type="PATRIC" id="fig|442562.3.peg.3459"/>
<evidence type="ECO:0000313" key="6">
    <source>
        <dbReference type="Proteomes" id="UP000019666"/>
    </source>
</evidence>
<dbReference type="Proteomes" id="UP000019666">
    <property type="component" value="Unassembled WGS sequence"/>
</dbReference>
<evidence type="ECO:0000256" key="2">
    <source>
        <dbReference type="ARBA" id="ARBA00022723"/>
    </source>
</evidence>
<dbReference type="SUPFAM" id="SSF51569">
    <property type="entry name" value="Aldolase"/>
    <property type="match status" value="1"/>
</dbReference>
<dbReference type="CDD" id="cd07938">
    <property type="entry name" value="DRE_TIM_HMGL"/>
    <property type="match status" value="1"/>
</dbReference>
<sequence>MAEAVEIVEVGPRDGLQNQARIIPTDRKVALVDALSEAGFQRIEVASFVSPRWVPQMADGAEVLVGIGRRPGTRYMALAPNLKGYEAARADGADEVAVVTAASEGFARANLNATVAETLDRIATILDMAHRDEMPVRGYVSVVTDCPYDGEVAPASVARVSAALRDLGCHEVSLGETLGRGTPERVDAMLRAVLEELPPERLAGHFHDTSGRALENVEVALGHGLRVFDSSVGGLGGCPFAPGAAGNVATEALAERLATLGYETALDREALARATALARSLREG</sequence>
<proteinExistence type="inferred from homology"/>
<dbReference type="InterPro" id="IPR043594">
    <property type="entry name" value="HMGL"/>
</dbReference>
<dbReference type="PANTHER" id="PTHR42738:SF7">
    <property type="entry name" value="HYDROXYMETHYLGLUTARYL-COA LYASE"/>
    <property type="match status" value="1"/>
</dbReference>
<accession>A0A017HL18</accession>
<dbReference type="Gene3D" id="3.20.20.70">
    <property type="entry name" value="Aldolase class I"/>
    <property type="match status" value="1"/>
</dbReference>
<evidence type="ECO:0000313" key="5">
    <source>
        <dbReference type="EMBL" id="EYD74873.1"/>
    </source>
</evidence>
<keyword evidence="2" id="KW-0479">Metal-binding</keyword>
<evidence type="ECO:0000259" key="4">
    <source>
        <dbReference type="PROSITE" id="PS50991"/>
    </source>
</evidence>
<dbReference type="GO" id="GO:0004419">
    <property type="term" value="F:hydroxymethylglutaryl-CoA lyase activity"/>
    <property type="evidence" value="ECO:0007669"/>
    <property type="project" value="UniProtKB-EC"/>
</dbReference>
<feature type="domain" description="Pyruvate carboxyltransferase" evidence="4">
    <location>
        <begin position="5"/>
        <end position="272"/>
    </location>
</feature>
<evidence type="ECO:0000256" key="3">
    <source>
        <dbReference type="ARBA" id="ARBA00023239"/>
    </source>
</evidence>
<dbReference type="RefSeq" id="WP_037279641.1">
    <property type="nucleotide sequence ID" value="NZ_KK088563.1"/>
</dbReference>
<dbReference type="HOGENOM" id="CLU_022138_3_2_5"/>
<dbReference type="GO" id="GO:0046872">
    <property type="term" value="F:metal ion binding"/>
    <property type="evidence" value="ECO:0007669"/>
    <property type="project" value="UniProtKB-KW"/>
</dbReference>
<keyword evidence="3 5" id="KW-0456">Lyase</keyword>
<dbReference type="EMBL" id="AOSK01000099">
    <property type="protein sequence ID" value="EYD74873.1"/>
    <property type="molecule type" value="Genomic_DNA"/>
</dbReference>
<comment type="caution">
    <text evidence="5">The sequence shown here is derived from an EMBL/GenBank/DDBJ whole genome shotgun (WGS) entry which is preliminary data.</text>
</comment>
<dbReference type="OrthoDB" id="9784013at2"/>
<dbReference type="PROSITE" id="PS50991">
    <property type="entry name" value="PYR_CT"/>
    <property type="match status" value="1"/>
</dbReference>
<dbReference type="InterPro" id="IPR013785">
    <property type="entry name" value="Aldolase_TIM"/>
</dbReference>
<dbReference type="STRING" id="442562.Rumeso_03514"/>
<dbReference type="EC" id="4.1.3.4" evidence="5"/>
<name>A0A017HL18_9RHOB</name>
<organism evidence="5 6">
    <name type="scientific">Rubellimicrobium mesophilum DSM 19309</name>
    <dbReference type="NCBI Taxonomy" id="442562"/>
    <lineage>
        <taxon>Bacteria</taxon>
        <taxon>Pseudomonadati</taxon>
        <taxon>Pseudomonadota</taxon>
        <taxon>Alphaproteobacteria</taxon>
        <taxon>Rhodobacterales</taxon>
        <taxon>Roseobacteraceae</taxon>
        <taxon>Rubellimicrobium</taxon>
    </lineage>
</organism>
<protein>
    <submittedName>
        <fullName evidence="5">Hydroxymethylglutaryl-CoA lyase</fullName>
        <ecNumber evidence="5">4.1.3.4</ecNumber>
    </submittedName>
</protein>
<dbReference type="Pfam" id="PF00682">
    <property type="entry name" value="HMGL-like"/>
    <property type="match status" value="1"/>
</dbReference>
<dbReference type="GO" id="GO:0006552">
    <property type="term" value="P:L-leucine catabolic process"/>
    <property type="evidence" value="ECO:0007669"/>
    <property type="project" value="TreeGrafter"/>
</dbReference>
<evidence type="ECO:0000256" key="1">
    <source>
        <dbReference type="ARBA" id="ARBA00009405"/>
    </source>
</evidence>
<dbReference type="PANTHER" id="PTHR42738">
    <property type="entry name" value="HYDROXYMETHYLGLUTARYL-COA LYASE"/>
    <property type="match status" value="1"/>
</dbReference>
<comment type="similarity">
    <text evidence="1">Belongs to the HMG-CoA lyase family.</text>
</comment>
<dbReference type="NCBIfam" id="NF004283">
    <property type="entry name" value="PRK05692.1"/>
    <property type="match status" value="1"/>
</dbReference>
<reference evidence="5 6" key="1">
    <citation type="submission" date="2013-02" db="EMBL/GenBank/DDBJ databases">
        <authorList>
            <person name="Fiebig A."/>
            <person name="Goeker M."/>
            <person name="Klenk H.-P.P."/>
        </authorList>
    </citation>
    <scope>NUCLEOTIDE SEQUENCE [LARGE SCALE GENOMIC DNA]</scope>
    <source>
        <strain evidence="5 6">DSM 19309</strain>
    </source>
</reference>
<dbReference type="AlphaFoldDB" id="A0A017HL18"/>